<evidence type="ECO:0000259" key="2">
    <source>
        <dbReference type="Pfam" id="PF03061"/>
    </source>
</evidence>
<sequence>MKDQIEMLFHQCLENASNEEQIVLYQLLNGVLRKKQNSHRTYISELLQMDIEVNEDECTVKIPINKLTENILHIVHGGITATTIDTAMGLLANEVVPEGYGAVTSNLNIHYIGPGVGESLKASAKIIHKGSKTLVVEGEVHRDDGKKIAHCTGSFFVVKK</sequence>
<gene>
    <name evidence="3" type="ORF">J5Y03_04570</name>
</gene>
<dbReference type="CDD" id="cd03443">
    <property type="entry name" value="PaaI_thioesterase"/>
    <property type="match status" value="1"/>
</dbReference>
<dbReference type="InterPro" id="IPR006683">
    <property type="entry name" value="Thioestr_dom"/>
</dbReference>
<accession>A0A940NL00</accession>
<dbReference type="AlphaFoldDB" id="A0A940NL00"/>
<comment type="caution">
    <text evidence="3">The sequence shown here is derived from an EMBL/GenBank/DDBJ whole genome shotgun (WGS) entry which is preliminary data.</text>
</comment>
<dbReference type="PANTHER" id="PTHR47260:SF3">
    <property type="entry name" value="THIOESTERASE FAMILY PROTEIN (AFU_ORTHOLOGUE AFUA_7G03960)"/>
    <property type="match status" value="1"/>
</dbReference>
<dbReference type="PANTHER" id="PTHR47260">
    <property type="entry name" value="UPF0644 PROTEIN PB2B4.06"/>
    <property type="match status" value="1"/>
</dbReference>
<feature type="domain" description="Thioesterase" evidence="2">
    <location>
        <begin position="74"/>
        <end position="148"/>
    </location>
</feature>
<dbReference type="InterPro" id="IPR029069">
    <property type="entry name" value="HotDog_dom_sf"/>
</dbReference>
<dbReference type="Proteomes" id="UP000682134">
    <property type="component" value="Unassembled WGS sequence"/>
</dbReference>
<reference evidence="3" key="1">
    <citation type="submission" date="2021-04" db="EMBL/GenBank/DDBJ databases">
        <title>Genome seq and assembly of Bacillus sp.</title>
        <authorList>
            <person name="Chhetri G."/>
        </authorList>
    </citation>
    <scope>NUCLEOTIDE SEQUENCE</scope>
    <source>
        <strain evidence="3">RG28</strain>
    </source>
</reference>
<keyword evidence="4" id="KW-1185">Reference proteome</keyword>
<evidence type="ECO:0000313" key="4">
    <source>
        <dbReference type="Proteomes" id="UP000682134"/>
    </source>
</evidence>
<dbReference type="RefSeq" id="WP_209402979.1">
    <property type="nucleotide sequence ID" value="NZ_JAGIYQ010000002.1"/>
</dbReference>
<dbReference type="NCBIfam" id="TIGR00369">
    <property type="entry name" value="unchar_dom_1"/>
    <property type="match status" value="1"/>
</dbReference>
<dbReference type="EMBL" id="JAGIYQ010000002">
    <property type="protein sequence ID" value="MBP0724461.1"/>
    <property type="molecule type" value="Genomic_DNA"/>
</dbReference>
<evidence type="ECO:0000256" key="1">
    <source>
        <dbReference type="ARBA" id="ARBA00022801"/>
    </source>
</evidence>
<dbReference type="Gene3D" id="3.10.129.10">
    <property type="entry name" value="Hotdog Thioesterase"/>
    <property type="match status" value="1"/>
</dbReference>
<dbReference type="Pfam" id="PF03061">
    <property type="entry name" value="4HBT"/>
    <property type="match status" value="1"/>
</dbReference>
<proteinExistence type="predicted"/>
<dbReference type="SUPFAM" id="SSF54637">
    <property type="entry name" value="Thioesterase/thiol ester dehydrase-isomerase"/>
    <property type="match status" value="1"/>
</dbReference>
<evidence type="ECO:0000313" key="3">
    <source>
        <dbReference type="EMBL" id="MBP0724461.1"/>
    </source>
</evidence>
<organism evidence="3 4">
    <name type="scientific">Gottfriedia endophytica</name>
    <dbReference type="NCBI Taxonomy" id="2820819"/>
    <lineage>
        <taxon>Bacteria</taxon>
        <taxon>Bacillati</taxon>
        <taxon>Bacillota</taxon>
        <taxon>Bacilli</taxon>
        <taxon>Bacillales</taxon>
        <taxon>Bacillaceae</taxon>
        <taxon>Gottfriedia</taxon>
    </lineage>
</organism>
<dbReference type="GO" id="GO:0016289">
    <property type="term" value="F:acyl-CoA hydrolase activity"/>
    <property type="evidence" value="ECO:0007669"/>
    <property type="project" value="UniProtKB-ARBA"/>
</dbReference>
<name>A0A940NL00_9BACI</name>
<keyword evidence="1" id="KW-0378">Hydrolase</keyword>
<dbReference type="InterPro" id="IPR003736">
    <property type="entry name" value="PAAI_dom"/>
</dbReference>
<dbReference type="InterPro" id="IPR052061">
    <property type="entry name" value="PTE-AB_protein"/>
</dbReference>
<protein>
    <submittedName>
        <fullName evidence="3">PaaI family thioesterase</fullName>
    </submittedName>
</protein>